<dbReference type="EMBL" id="BPLF01000002">
    <property type="protein sequence ID" value="GIX62833.1"/>
    <property type="molecule type" value="Genomic_DNA"/>
</dbReference>
<organism evidence="1 2">
    <name type="scientific">Babesia caballi</name>
    <dbReference type="NCBI Taxonomy" id="5871"/>
    <lineage>
        <taxon>Eukaryota</taxon>
        <taxon>Sar</taxon>
        <taxon>Alveolata</taxon>
        <taxon>Apicomplexa</taxon>
        <taxon>Aconoidasida</taxon>
        <taxon>Piroplasmida</taxon>
        <taxon>Babesiidae</taxon>
        <taxon>Babesia</taxon>
    </lineage>
</organism>
<dbReference type="Proteomes" id="UP001497744">
    <property type="component" value="Unassembled WGS sequence"/>
</dbReference>
<sequence length="340" mass="37223">MITDGKNLTQAPTNVKEAIDWVIQIKKDDVINDLAKAFQELLKHDGSEVAMKVLDKYRLVSESVIEGLEDANLKIHRAKDRFYFAYEALNNLSHGLKPFVTGSHANIRPEDGVKVKALVSSVQKDNIKQLITGFAEGLESFKKGILQSGDDSTYSNLDWISLTPSEKKDCAAILLGIMPVVYIGLTYLYWQCEGIGGWAQESLNGSSGSGQGSLKQYMEALGYKENLNNKTGKSLVDDIMKSMFSRELRTAYGPSQTHYFNFLSELQKPLESKPPQPTSHPLTSLYLLSYYYITNFLYTVETSSPATPSFAGYSGLGALAGGAYGLNLGGLGTVVSALLA</sequence>
<dbReference type="AlphaFoldDB" id="A0AAV4LRN7"/>
<accession>A0AAV4LRN7</accession>
<dbReference type="InterPro" id="IPR024751">
    <property type="entry name" value="VESA1"/>
</dbReference>
<gene>
    <name evidence="1" type="ORF">BcabD6B2_22680</name>
</gene>
<keyword evidence="2" id="KW-1185">Reference proteome</keyword>
<dbReference type="RefSeq" id="XP_067714902.1">
    <property type="nucleotide sequence ID" value="XM_067858801.1"/>
</dbReference>
<protein>
    <submittedName>
        <fullName evidence="1">Variant erythrocyte surface antigen-1 family protein</fullName>
    </submittedName>
</protein>
<dbReference type="GeneID" id="94194314"/>
<evidence type="ECO:0000313" key="1">
    <source>
        <dbReference type="EMBL" id="GIX62833.1"/>
    </source>
</evidence>
<reference evidence="1 2" key="1">
    <citation type="submission" date="2021-06" db="EMBL/GenBank/DDBJ databases">
        <title>Genome sequence of Babesia caballi.</title>
        <authorList>
            <person name="Yamagishi J."/>
            <person name="Kidaka T."/>
            <person name="Ochi A."/>
        </authorList>
    </citation>
    <scope>NUCLEOTIDE SEQUENCE [LARGE SCALE GENOMIC DNA]</scope>
    <source>
        <strain evidence="1">USDA-D6B2</strain>
    </source>
</reference>
<comment type="caution">
    <text evidence="1">The sequence shown here is derived from an EMBL/GenBank/DDBJ whole genome shotgun (WGS) entry which is preliminary data.</text>
</comment>
<name>A0AAV4LRN7_BABCB</name>
<dbReference type="Pfam" id="PF12785">
    <property type="entry name" value="VESA1_N"/>
    <property type="match status" value="1"/>
</dbReference>
<proteinExistence type="predicted"/>
<evidence type="ECO:0000313" key="2">
    <source>
        <dbReference type="Proteomes" id="UP001497744"/>
    </source>
</evidence>